<evidence type="ECO:0000259" key="2">
    <source>
        <dbReference type="Pfam" id="PF00931"/>
    </source>
</evidence>
<protein>
    <recommendedName>
        <fullName evidence="6">Kinesin light chain</fullName>
    </recommendedName>
</protein>
<dbReference type="Gene3D" id="3.40.50.300">
    <property type="entry name" value="P-loop containing nucleotide triphosphate hydrolases"/>
    <property type="match status" value="1"/>
</dbReference>
<dbReference type="SUPFAM" id="SSF48452">
    <property type="entry name" value="TPR-like"/>
    <property type="match status" value="1"/>
</dbReference>
<feature type="domain" description="NB-ARC" evidence="2">
    <location>
        <begin position="254"/>
        <end position="413"/>
    </location>
</feature>
<dbReference type="Pfam" id="PF13424">
    <property type="entry name" value="TPR_12"/>
    <property type="match status" value="1"/>
</dbReference>
<dbReference type="InterPro" id="IPR019734">
    <property type="entry name" value="TPR_rpt"/>
</dbReference>
<dbReference type="Proteomes" id="UP001345013">
    <property type="component" value="Unassembled WGS sequence"/>
</dbReference>
<dbReference type="InterPro" id="IPR027417">
    <property type="entry name" value="P-loop_NTPase"/>
</dbReference>
<dbReference type="InterPro" id="IPR053137">
    <property type="entry name" value="NLR-like"/>
</dbReference>
<dbReference type="SUPFAM" id="SSF52540">
    <property type="entry name" value="P-loop containing nucleoside triphosphate hydrolases"/>
    <property type="match status" value="1"/>
</dbReference>
<keyword evidence="5" id="KW-1185">Reference proteome</keyword>
<gene>
    <name evidence="4" type="ORF">LTR24_009316</name>
</gene>
<evidence type="ECO:0000313" key="4">
    <source>
        <dbReference type="EMBL" id="KAK5077793.1"/>
    </source>
</evidence>
<dbReference type="Gene3D" id="1.25.40.10">
    <property type="entry name" value="Tetratricopeptide repeat domain"/>
    <property type="match status" value="1"/>
</dbReference>
<sequence length="805" mass="91029">MLFIPGTGGIDDDSFRVWDSGRKDLKLSTTFKTVANRLPILRDTLRTCRDHFESVESSLPADAAQGLVKTIKSCESKAKKLDAIFAETIPGEDEQWYERYYKVTQRLGKGSKVEELMKAMTEDVQNLVNYHAVKSASPELCNKLEEIVKEMDTLEPSLPMENDARNNFHSDGGEMYIHTGSGVLKVNKSSGYIGEYSGSGNPTFQFGPILSGRTDFTGTYAHSALRPVATYVPRPELEQRLQAQIAASEDSWQGNETRTVVIWGLGGAGKAQLALRYVQKHQQQYQAVFWIEAGRKETIERDYMQIYKQIRKPLYPSVSNDHATIPVEDAIAGVKSWLQGQEKRCLWVMDSADEVEDDTSELYVDLNHYLPEASRLDRIVTTRSSRVQGISSQGAIEVNEMTEPEAVDLFRRCAHLLPQSEHEEQEVVKMVKEIVNELGCLALAVTLAGSYVREDPEMSSNLGLYLSEFQQRRAQLLSQKPHRLVHQYGESVLSTWEISLSRVQRQSPVAAQLLNVLAFLNFDDIFLDLFVERPTFPEPQRPRWIRMLSSHAPTVTHDSIKSAFKTLSAYSFVSWRGDQQAYSIHKLVHAWGHDRLSVEQGRAWSLAVLELLSIMIHDHQGDLNIERRLVPHVTANFVAVLLVCEEGYHVCAEDRDGLRWAAELLHRLGRWNDEYGVRVSLREVMEATLGIEHPDTLTSMNNLALVLSEQGKYAEAEEMYRQTLELEKTVLGHGHPSTLTSMNNLATVLSDQGKYEQAEEMHGQTLKLRKKVLGLEHPNALTSMYNLATVLSRQSKHEEAMALRT</sequence>
<dbReference type="InterPro" id="IPR011990">
    <property type="entry name" value="TPR-like_helical_dom_sf"/>
</dbReference>
<dbReference type="PANTHER" id="PTHR46082:SF6">
    <property type="entry name" value="AAA+ ATPASE DOMAIN-CONTAINING PROTEIN-RELATED"/>
    <property type="match status" value="1"/>
</dbReference>
<reference evidence="4 5" key="1">
    <citation type="submission" date="2023-08" db="EMBL/GenBank/DDBJ databases">
        <title>Black Yeasts Isolated from many extreme environments.</title>
        <authorList>
            <person name="Coleine C."/>
            <person name="Stajich J.E."/>
            <person name="Selbmann L."/>
        </authorList>
    </citation>
    <scope>NUCLEOTIDE SEQUENCE [LARGE SCALE GENOMIC DNA]</scope>
    <source>
        <strain evidence="4 5">CCFEE 5885</strain>
    </source>
</reference>
<dbReference type="PROSITE" id="PS50005">
    <property type="entry name" value="TPR"/>
    <property type="match status" value="1"/>
</dbReference>
<feature type="repeat" description="TPR" evidence="1">
    <location>
        <begin position="697"/>
        <end position="730"/>
    </location>
</feature>
<evidence type="ECO:0000313" key="5">
    <source>
        <dbReference type="Proteomes" id="UP001345013"/>
    </source>
</evidence>
<dbReference type="InterPro" id="IPR031352">
    <property type="entry name" value="SesA"/>
</dbReference>
<dbReference type="PRINTS" id="PR00381">
    <property type="entry name" value="KINESINLIGHT"/>
</dbReference>
<dbReference type="SMART" id="SM00028">
    <property type="entry name" value="TPR"/>
    <property type="match status" value="2"/>
</dbReference>
<dbReference type="Pfam" id="PF17107">
    <property type="entry name" value="SesA"/>
    <property type="match status" value="1"/>
</dbReference>
<dbReference type="EMBL" id="JAVRRG010000199">
    <property type="protein sequence ID" value="KAK5077793.1"/>
    <property type="molecule type" value="Genomic_DNA"/>
</dbReference>
<organism evidence="4 5">
    <name type="scientific">Lithohypha guttulata</name>
    <dbReference type="NCBI Taxonomy" id="1690604"/>
    <lineage>
        <taxon>Eukaryota</taxon>
        <taxon>Fungi</taxon>
        <taxon>Dikarya</taxon>
        <taxon>Ascomycota</taxon>
        <taxon>Pezizomycotina</taxon>
        <taxon>Eurotiomycetes</taxon>
        <taxon>Chaetothyriomycetidae</taxon>
        <taxon>Chaetothyriales</taxon>
        <taxon>Trichomeriaceae</taxon>
        <taxon>Lithohypha</taxon>
    </lineage>
</organism>
<comment type="caution">
    <text evidence="4">The sequence shown here is derived from an EMBL/GenBank/DDBJ whole genome shotgun (WGS) entry which is preliminary data.</text>
</comment>
<dbReference type="PANTHER" id="PTHR46082">
    <property type="entry name" value="ATP/GTP-BINDING PROTEIN-RELATED"/>
    <property type="match status" value="1"/>
</dbReference>
<name>A0ABR0JZ89_9EURO</name>
<evidence type="ECO:0000256" key="1">
    <source>
        <dbReference type="PROSITE-ProRule" id="PRU00339"/>
    </source>
</evidence>
<feature type="domain" description="NACHT-NTPase and P-loop NTPases N-terminal" evidence="3">
    <location>
        <begin position="13"/>
        <end position="127"/>
    </location>
</feature>
<keyword evidence="1" id="KW-0802">TPR repeat</keyword>
<proteinExistence type="predicted"/>
<evidence type="ECO:0000259" key="3">
    <source>
        <dbReference type="Pfam" id="PF17107"/>
    </source>
</evidence>
<dbReference type="Pfam" id="PF00931">
    <property type="entry name" value="NB-ARC"/>
    <property type="match status" value="1"/>
</dbReference>
<accession>A0ABR0JZ89</accession>
<evidence type="ECO:0008006" key="6">
    <source>
        <dbReference type="Google" id="ProtNLM"/>
    </source>
</evidence>
<dbReference type="InterPro" id="IPR002182">
    <property type="entry name" value="NB-ARC"/>
</dbReference>